<evidence type="ECO:0000313" key="1">
    <source>
        <dbReference type="Proteomes" id="UP000887580"/>
    </source>
</evidence>
<dbReference type="WBParaSite" id="PS1159_v2.g14169.t1">
    <property type="protein sequence ID" value="PS1159_v2.g14169.t1"/>
    <property type="gene ID" value="PS1159_v2.g14169"/>
</dbReference>
<reference evidence="2" key="1">
    <citation type="submission" date="2022-11" db="UniProtKB">
        <authorList>
            <consortium name="WormBaseParasite"/>
        </authorList>
    </citation>
    <scope>IDENTIFICATION</scope>
</reference>
<evidence type="ECO:0000313" key="2">
    <source>
        <dbReference type="WBParaSite" id="PS1159_v2.g14169.t1"/>
    </source>
</evidence>
<sequence length="469" mass="53769">MNFPGYINLFGDSLSQSQKIYSLNEFVKEVVNDEIETCRLTKSKTLLLQIKDPLIKYLTTEYYKVPNGKFVDYVCELVNLDQIFVPTFTKAFFALESIATKMEECRNVIRSQKDQDQLDKNYEEYLKRRLQKEPTKEKSPEPQPRTKTNNVCHDPRPNPYKYSPPKSIFDPKEPAVFKNSNGSTSNVHNLGASNGIPQKDITMSNVADEQPPPVTDLFLPRISSELHSTQPSSMVSPPRLPFQPRQNGPRARSLSYYRDKFTSNNTSFNSTATATYSNTKSAKPADLSSSSRSYVSPTPYEKRTSSLLDAESEEEEEEQRQPVNKRKRVGFHDSTRDNEGAARGKYLDNATVTLATPLSEHIAVDHKLSLEINSSSKTMAAFPNQPLPITIPSRIVYENWQRNVTNKNMDAEFEEDIIEALQQFRYNNRNKSQKPKLHLVIKDSLLFLTNFRKKYKQCLEIDAKYPQKM</sequence>
<organism evidence="1 2">
    <name type="scientific">Panagrolaimus sp. PS1159</name>
    <dbReference type="NCBI Taxonomy" id="55785"/>
    <lineage>
        <taxon>Eukaryota</taxon>
        <taxon>Metazoa</taxon>
        <taxon>Ecdysozoa</taxon>
        <taxon>Nematoda</taxon>
        <taxon>Chromadorea</taxon>
        <taxon>Rhabditida</taxon>
        <taxon>Tylenchina</taxon>
        <taxon>Panagrolaimomorpha</taxon>
        <taxon>Panagrolaimoidea</taxon>
        <taxon>Panagrolaimidae</taxon>
        <taxon>Panagrolaimus</taxon>
    </lineage>
</organism>
<proteinExistence type="predicted"/>
<name>A0AC35F5S9_9BILA</name>
<dbReference type="Proteomes" id="UP000887580">
    <property type="component" value="Unplaced"/>
</dbReference>
<accession>A0AC35F5S9</accession>
<protein>
    <submittedName>
        <fullName evidence="2">Uncharacterized protein</fullName>
    </submittedName>
</protein>